<dbReference type="PROSITE" id="PS50011">
    <property type="entry name" value="PROTEIN_KINASE_DOM"/>
    <property type="match status" value="1"/>
</dbReference>
<dbReference type="OrthoDB" id="4062651at2759"/>
<dbReference type="InterPro" id="IPR008271">
    <property type="entry name" value="Ser/Thr_kinase_AS"/>
</dbReference>
<dbReference type="InterPro" id="IPR001245">
    <property type="entry name" value="Ser-Thr/Tyr_kinase_cat_dom"/>
</dbReference>
<dbReference type="EMBL" id="WIUZ02000003">
    <property type="protein sequence ID" value="KAF9789191.1"/>
    <property type="molecule type" value="Genomic_DNA"/>
</dbReference>
<accession>A0A9P6HK23</accession>
<sequence>MEAPNTTGELVRNFARGKVTQGNVPRALPTIFDAPDYTSTIQGLSKEDLKMWVDRLDQAIDSGDFAEELRKRSLRALRKTCGAMSILPTSHYFQARLYKTSNRPMTGGTADVWRVEDDQKKLYAAKAFRVYNNEEYKIKRYHKEVVVWKRLNHPNVLPAFGASRDIAEFCVVSPWMPEGDILHYVNKYPGADRALIMIGVAEGISYLHSNNVIHGDLKGPNILFDNTGVPKITDFGVSSITLNIHTNNASTPNSGFSMRWTAPEILEPPNNDPIRPTKASDVYAFAMVVIEIFTGKHPFPEESDQNVYLMVTKGKRPSKPAGASKSGLSSAGWKIVEDCWNKKRDKRPDMQAVVNRLRKA</sequence>
<dbReference type="Gene3D" id="1.10.510.10">
    <property type="entry name" value="Transferase(Phosphotransferase) domain 1"/>
    <property type="match status" value="1"/>
</dbReference>
<evidence type="ECO:0000313" key="2">
    <source>
        <dbReference type="EMBL" id="KAF9789191.1"/>
    </source>
</evidence>
<dbReference type="InterPro" id="IPR051681">
    <property type="entry name" value="Ser/Thr_Kinases-Pseudokinases"/>
</dbReference>
<dbReference type="SMART" id="SM00220">
    <property type="entry name" value="S_TKc"/>
    <property type="match status" value="1"/>
</dbReference>
<dbReference type="PANTHER" id="PTHR44329">
    <property type="entry name" value="SERINE/THREONINE-PROTEIN KINASE TNNI3K-RELATED"/>
    <property type="match status" value="1"/>
</dbReference>
<keyword evidence="2" id="KW-0418">Kinase</keyword>
<name>A0A9P6HK23_9AGAM</name>
<dbReference type="GO" id="GO:0005524">
    <property type="term" value="F:ATP binding"/>
    <property type="evidence" value="ECO:0007669"/>
    <property type="project" value="InterPro"/>
</dbReference>
<dbReference type="InterPro" id="IPR000719">
    <property type="entry name" value="Prot_kinase_dom"/>
</dbReference>
<dbReference type="SUPFAM" id="SSF56112">
    <property type="entry name" value="Protein kinase-like (PK-like)"/>
    <property type="match status" value="1"/>
</dbReference>
<dbReference type="Proteomes" id="UP000736335">
    <property type="component" value="Unassembled WGS sequence"/>
</dbReference>
<comment type="caution">
    <text evidence="2">The sequence shown here is derived from an EMBL/GenBank/DDBJ whole genome shotgun (WGS) entry which is preliminary data.</text>
</comment>
<dbReference type="AlphaFoldDB" id="A0A9P6HK23"/>
<dbReference type="Pfam" id="PF07714">
    <property type="entry name" value="PK_Tyr_Ser-Thr"/>
    <property type="match status" value="1"/>
</dbReference>
<keyword evidence="2" id="KW-0808">Transferase</keyword>
<gene>
    <name evidence="2" type="ORF">BJ322DRAFT_526613</name>
</gene>
<reference evidence="2" key="1">
    <citation type="journal article" date="2020" name="Nat. Commun.">
        <title>Large-scale genome sequencing of mycorrhizal fungi provides insights into the early evolution of symbiotic traits.</title>
        <authorList>
            <person name="Miyauchi S."/>
            <person name="Kiss E."/>
            <person name="Kuo A."/>
            <person name="Drula E."/>
            <person name="Kohler A."/>
            <person name="Sanchez-Garcia M."/>
            <person name="Morin E."/>
            <person name="Andreopoulos B."/>
            <person name="Barry K.W."/>
            <person name="Bonito G."/>
            <person name="Buee M."/>
            <person name="Carver A."/>
            <person name="Chen C."/>
            <person name="Cichocki N."/>
            <person name="Clum A."/>
            <person name="Culley D."/>
            <person name="Crous P.W."/>
            <person name="Fauchery L."/>
            <person name="Girlanda M."/>
            <person name="Hayes R.D."/>
            <person name="Keri Z."/>
            <person name="LaButti K."/>
            <person name="Lipzen A."/>
            <person name="Lombard V."/>
            <person name="Magnuson J."/>
            <person name="Maillard F."/>
            <person name="Murat C."/>
            <person name="Nolan M."/>
            <person name="Ohm R.A."/>
            <person name="Pangilinan J."/>
            <person name="Pereira M.F."/>
            <person name="Perotto S."/>
            <person name="Peter M."/>
            <person name="Pfister S."/>
            <person name="Riley R."/>
            <person name="Sitrit Y."/>
            <person name="Stielow J.B."/>
            <person name="Szollosi G."/>
            <person name="Zifcakova L."/>
            <person name="Stursova M."/>
            <person name="Spatafora J.W."/>
            <person name="Tedersoo L."/>
            <person name="Vaario L.M."/>
            <person name="Yamada A."/>
            <person name="Yan M."/>
            <person name="Wang P."/>
            <person name="Xu J."/>
            <person name="Bruns T."/>
            <person name="Baldrian P."/>
            <person name="Vilgalys R."/>
            <person name="Dunand C."/>
            <person name="Henrissat B."/>
            <person name="Grigoriev I.V."/>
            <person name="Hibbett D."/>
            <person name="Nagy L.G."/>
            <person name="Martin F.M."/>
        </authorList>
    </citation>
    <scope>NUCLEOTIDE SEQUENCE</scope>
    <source>
        <strain evidence="2">UH-Tt-Lm1</strain>
    </source>
</reference>
<evidence type="ECO:0000259" key="1">
    <source>
        <dbReference type="PROSITE" id="PS50011"/>
    </source>
</evidence>
<organism evidence="2 3">
    <name type="scientific">Thelephora terrestris</name>
    <dbReference type="NCBI Taxonomy" id="56493"/>
    <lineage>
        <taxon>Eukaryota</taxon>
        <taxon>Fungi</taxon>
        <taxon>Dikarya</taxon>
        <taxon>Basidiomycota</taxon>
        <taxon>Agaricomycotina</taxon>
        <taxon>Agaricomycetes</taxon>
        <taxon>Thelephorales</taxon>
        <taxon>Thelephoraceae</taxon>
        <taxon>Thelephora</taxon>
    </lineage>
</organism>
<keyword evidence="3" id="KW-1185">Reference proteome</keyword>
<proteinExistence type="predicted"/>
<dbReference type="InterPro" id="IPR011009">
    <property type="entry name" value="Kinase-like_dom_sf"/>
</dbReference>
<dbReference type="PROSITE" id="PS00108">
    <property type="entry name" value="PROTEIN_KINASE_ST"/>
    <property type="match status" value="1"/>
</dbReference>
<feature type="domain" description="Protein kinase" evidence="1">
    <location>
        <begin position="98"/>
        <end position="360"/>
    </location>
</feature>
<dbReference type="GO" id="GO:0004674">
    <property type="term" value="F:protein serine/threonine kinase activity"/>
    <property type="evidence" value="ECO:0007669"/>
    <property type="project" value="TreeGrafter"/>
</dbReference>
<reference evidence="2" key="2">
    <citation type="submission" date="2020-11" db="EMBL/GenBank/DDBJ databases">
        <authorList>
            <consortium name="DOE Joint Genome Institute"/>
            <person name="Kuo A."/>
            <person name="Miyauchi S."/>
            <person name="Kiss E."/>
            <person name="Drula E."/>
            <person name="Kohler A."/>
            <person name="Sanchez-Garcia M."/>
            <person name="Andreopoulos B."/>
            <person name="Barry K.W."/>
            <person name="Bonito G."/>
            <person name="Buee M."/>
            <person name="Carver A."/>
            <person name="Chen C."/>
            <person name="Cichocki N."/>
            <person name="Clum A."/>
            <person name="Culley D."/>
            <person name="Crous P.W."/>
            <person name="Fauchery L."/>
            <person name="Girlanda M."/>
            <person name="Hayes R."/>
            <person name="Keri Z."/>
            <person name="Labutti K."/>
            <person name="Lipzen A."/>
            <person name="Lombard V."/>
            <person name="Magnuson J."/>
            <person name="Maillard F."/>
            <person name="Morin E."/>
            <person name="Murat C."/>
            <person name="Nolan M."/>
            <person name="Ohm R."/>
            <person name="Pangilinan J."/>
            <person name="Pereira M."/>
            <person name="Perotto S."/>
            <person name="Peter M."/>
            <person name="Riley R."/>
            <person name="Sitrit Y."/>
            <person name="Stielow B."/>
            <person name="Szollosi G."/>
            <person name="Zifcakova L."/>
            <person name="Stursova M."/>
            <person name="Spatafora J.W."/>
            <person name="Tedersoo L."/>
            <person name="Vaario L.-M."/>
            <person name="Yamada A."/>
            <person name="Yan M."/>
            <person name="Wang P."/>
            <person name="Xu J."/>
            <person name="Bruns T."/>
            <person name="Baldrian P."/>
            <person name="Vilgalys R."/>
            <person name="Henrissat B."/>
            <person name="Grigoriev I.V."/>
            <person name="Hibbett D."/>
            <person name="Nagy L.G."/>
            <person name="Martin F.M."/>
        </authorList>
    </citation>
    <scope>NUCLEOTIDE SEQUENCE</scope>
    <source>
        <strain evidence="2">UH-Tt-Lm1</strain>
    </source>
</reference>
<evidence type="ECO:0000313" key="3">
    <source>
        <dbReference type="Proteomes" id="UP000736335"/>
    </source>
</evidence>
<protein>
    <submittedName>
        <fullName evidence="2">Kinase-like domain-containing protein</fullName>
    </submittedName>
</protein>